<name>A0A8H3DZ37_9AGAM</name>
<dbReference type="EMBL" id="CAJNJQ010001083">
    <property type="protein sequence ID" value="CAE7118671.1"/>
    <property type="molecule type" value="Genomic_DNA"/>
</dbReference>
<evidence type="ECO:0000313" key="2">
    <source>
        <dbReference type="Proteomes" id="UP000663827"/>
    </source>
</evidence>
<gene>
    <name evidence="1" type="ORF">RDB_LOCUS54181</name>
</gene>
<proteinExistence type="predicted"/>
<organism evidence="1 2">
    <name type="scientific">Rhizoctonia solani</name>
    <dbReference type="NCBI Taxonomy" id="456999"/>
    <lineage>
        <taxon>Eukaryota</taxon>
        <taxon>Fungi</taxon>
        <taxon>Dikarya</taxon>
        <taxon>Basidiomycota</taxon>
        <taxon>Agaricomycotina</taxon>
        <taxon>Agaricomycetes</taxon>
        <taxon>Cantharellales</taxon>
        <taxon>Ceratobasidiaceae</taxon>
        <taxon>Rhizoctonia</taxon>
    </lineage>
</organism>
<dbReference type="AlphaFoldDB" id="A0A8H3DZ37"/>
<protein>
    <submittedName>
        <fullName evidence="1">Uncharacterized protein</fullName>
    </submittedName>
</protein>
<evidence type="ECO:0000313" key="1">
    <source>
        <dbReference type="EMBL" id="CAE7118671.1"/>
    </source>
</evidence>
<reference evidence="1" key="1">
    <citation type="submission" date="2021-01" db="EMBL/GenBank/DDBJ databases">
        <authorList>
            <person name="Kaushik A."/>
        </authorList>
    </citation>
    <scope>NUCLEOTIDE SEQUENCE</scope>
    <source>
        <strain evidence="1">AG5</strain>
    </source>
</reference>
<comment type="caution">
    <text evidence="1">The sequence shown here is derived from an EMBL/GenBank/DDBJ whole genome shotgun (WGS) entry which is preliminary data.</text>
</comment>
<accession>A0A8H3DZ37</accession>
<sequence length="150" mass="16682">MGNYSDFDIRRVFNALALEYTASYNPHAGSLITFAQFLLVALVGLKNQLYVAPPQPTSRASLIDELAHVLLRERKSRTDHTKVGIQSHSDDGRLLNQELAERIRTLSPVSVIRSSDSAFGNDPDAVGIRSRLGSAGLAHRDEEEHFIVRR</sequence>
<dbReference type="Proteomes" id="UP000663827">
    <property type="component" value="Unassembled WGS sequence"/>
</dbReference>